<organism evidence="1 2">
    <name type="scientific">Sporolactobacillus inulinus</name>
    <dbReference type="NCBI Taxonomy" id="2078"/>
    <lineage>
        <taxon>Bacteria</taxon>
        <taxon>Bacillati</taxon>
        <taxon>Bacillota</taxon>
        <taxon>Bacilli</taxon>
        <taxon>Bacillales</taxon>
        <taxon>Sporolactobacillaceae</taxon>
        <taxon>Sporolactobacillus</taxon>
    </lineage>
</organism>
<dbReference type="Proteomes" id="UP000319716">
    <property type="component" value="Unassembled WGS sequence"/>
</dbReference>
<protein>
    <submittedName>
        <fullName evidence="1">Uncharacterized protein</fullName>
    </submittedName>
</protein>
<name>A0A4Y1ZHJ5_9BACL</name>
<accession>A0A4Y1ZHJ5</accession>
<evidence type="ECO:0000313" key="1">
    <source>
        <dbReference type="EMBL" id="GAY78686.1"/>
    </source>
</evidence>
<dbReference type="EMBL" id="BEXB01000057">
    <property type="protein sequence ID" value="GAY78686.1"/>
    <property type="molecule type" value="Genomic_DNA"/>
</dbReference>
<sequence>MRQKNGEFLLSTFLINRYENDDNNAPVEHILFQPELTITGLDDEYVFVRRDISQDNLIDDEDLDRSKLLYRNNPDFAIGHGCSVQWYDFTNEIAKTVKNYIYT</sequence>
<gene>
    <name evidence="1" type="ORF">NBRC111894_4240</name>
</gene>
<evidence type="ECO:0000313" key="2">
    <source>
        <dbReference type="Proteomes" id="UP000319716"/>
    </source>
</evidence>
<proteinExistence type="predicted"/>
<dbReference type="AlphaFoldDB" id="A0A4Y1ZHJ5"/>
<comment type="caution">
    <text evidence="1">The sequence shown here is derived from an EMBL/GenBank/DDBJ whole genome shotgun (WGS) entry which is preliminary data.</text>
</comment>
<dbReference type="RefSeq" id="WP_262393479.1">
    <property type="nucleotide sequence ID" value="NZ_BEXB01000057.1"/>
</dbReference>
<reference evidence="1 2" key="1">
    <citation type="submission" date="2017-11" db="EMBL/GenBank/DDBJ databases">
        <title>Draft Genome Sequence of Sporolactobacillus inulinus NBRC 111894 Isolated from Koso, a Japanese Sugar-Vegetable Fermented Beverage.</title>
        <authorList>
            <person name="Chiou T.Y."/>
            <person name="Oshima K."/>
            <person name="Suda W."/>
            <person name="Hattori M."/>
            <person name="Takahashi T."/>
        </authorList>
    </citation>
    <scope>NUCLEOTIDE SEQUENCE [LARGE SCALE GENOMIC DNA]</scope>
    <source>
        <strain evidence="1 2">NBRC111894</strain>
    </source>
</reference>